<dbReference type="SUPFAM" id="SSF56281">
    <property type="entry name" value="Metallo-hydrolase/oxidoreductase"/>
    <property type="match status" value="1"/>
</dbReference>
<organism evidence="1">
    <name type="scientific">bioreactor metagenome</name>
    <dbReference type="NCBI Taxonomy" id="1076179"/>
    <lineage>
        <taxon>unclassified sequences</taxon>
        <taxon>metagenomes</taxon>
        <taxon>ecological metagenomes</taxon>
    </lineage>
</organism>
<dbReference type="InterPro" id="IPR036866">
    <property type="entry name" value="RibonucZ/Hydroxyglut_hydro"/>
</dbReference>
<accession>A0A645GP70</accession>
<dbReference type="Gene3D" id="3.60.15.10">
    <property type="entry name" value="Ribonuclease Z/Hydroxyacylglutathione hydrolase-like"/>
    <property type="match status" value="1"/>
</dbReference>
<reference evidence="1" key="1">
    <citation type="submission" date="2019-08" db="EMBL/GenBank/DDBJ databases">
        <authorList>
            <person name="Kucharzyk K."/>
            <person name="Murdoch R.W."/>
            <person name="Higgins S."/>
            <person name="Loffler F."/>
        </authorList>
    </citation>
    <scope>NUCLEOTIDE SEQUENCE</scope>
</reference>
<dbReference type="PANTHER" id="PTHR42967">
    <property type="entry name" value="METAL DEPENDENT HYDROLASE"/>
    <property type="match status" value="1"/>
</dbReference>
<evidence type="ECO:0000313" key="1">
    <source>
        <dbReference type="EMBL" id="MPN28708.1"/>
    </source>
</evidence>
<dbReference type="AlphaFoldDB" id="A0A645GP70"/>
<comment type="caution">
    <text evidence="1">The sequence shown here is derived from an EMBL/GenBank/DDBJ whole genome shotgun (WGS) entry which is preliminary data.</text>
</comment>
<dbReference type="EMBL" id="VSSQ01079091">
    <property type="protein sequence ID" value="MPN28708.1"/>
    <property type="molecule type" value="Genomic_DNA"/>
</dbReference>
<name>A0A645GP70_9ZZZZ</name>
<gene>
    <name evidence="1" type="ORF">SDC9_176153</name>
</gene>
<evidence type="ECO:0008006" key="2">
    <source>
        <dbReference type="Google" id="ProtNLM"/>
    </source>
</evidence>
<dbReference type="PANTHER" id="PTHR42967:SF1">
    <property type="entry name" value="MBL FOLD METALLO-HYDROLASE"/>
    <property type="match status" value="1"/>
</dbReference>
<sequence>MYLVEMDGLRLLHAGDLGHIPDKAALAELGCIDILLIPIGGTYTLDYVGALELCDLLHPAVVIPMHYKTKSLKMPIGELLPFLNRADKNWRVHRMRQSDAVITPESLGKDRIIVLTYEERRAE</sequence>
<proteinExistence type="predicted"/>
<protein>
    <recommendedName>
        <fullName evidence="2">Metal-dependent hydrolase</fullName>
    </recommendedName>
</protein>
<dbReference type="Pfam" id="PF13483">
    <property type="entry name" value="Lactamase_B_3"/>
    <property type="match status" value="1"/>
</dbReference>